<dbReference type="Proteomes" id="UP000034875">
    <property type="component" value="Unassembled WGS sequence"/>
</dbReference>
<dbReference type="InterPro" id="IPR051695">
    <property type="entry name" value="Phosphoglycerate_Mutase"/>
</dbReference>
<dbReference type="InterPro" id="IPR029033">
    <property type="entry name" value="His_PPase_superfam"/>
</dbReference>
<dbReference type="EMBL" id="LCCZ01000054">
    <property type="protein sequence ID" value="KKS41495.1"/>
    <property type="molecule type" value="Genomic_DNA"/>
</dbReference>
<evidence type="ECO:0000313" key="3">
    <source>
        <dbReference type="Proteomes" id="UP000034875"/>
    </source>
</evidence>
<dbReference type="GO" id="GO:0043456">
    <property type="term" value="P:regulation of pentose-phosphate shunt"/>
    <property type="evidence" value="ECO:0007669"/>
    <property type="project" value="TreeGrafter"/>
</dbReference>
<evidence type="ECO:0000256" key="1">
    <source>
        <dbReference type="ARBA" id="ARBA00022801"/>
    </source>
</evidence>
<dbReference type="Gene3D" id="3.40.50.1240">
    <property type="entry name" value="Phosphoglycerate mutase-like"/>
    <property type="match status" value="1"/>
</dbReference>
<dbReference type="PANTHER" id="PTHR46517:SF1">
    <property type="entry name" value="FRUCTOSE-2,6-BISPHOSPHATASE TIGAR"/>
    <property type="match status" value="1"/>
</dbReference>
<dbReference type="InterPro" id="IPR013078">
    <property type="entry name" value="His_Pase_superF_clade-1"/>
</dbReference>
<dbReference type="AlphaFoldDB" id="A0A0G0YY38"/>
<evidence type="ECO:0000313" key="2">
    <source>
        <dbReference type="EMBL" id="KKS41495.1"/>
    </source>
</evidence>
<dbReference type="GO" id="GO:0045820">
    <property type="term" value="P:negative regulation of glycolytic process"/>
    <property type="evidence" value="ECO:0007669"/>
    <property type="project" value="TreeGrafter"/>
</dbReference>
<dbReference type="SUPFAM" id="SSF53254">
    <property type="entry name" value="Phosphoglycerate mutase-like"/>
    <property type="match status" value="1"/>
</dbReference>
<organism evidence="2 3">
    <name type="scientific">candidate division CPR1 bacterium GW2011_GWA2_42_17</name>
    <dbReference type="NCBI Taxonomy" id="1618341"/>
    <lineage>
        <taxon>Bacteria</taxon>
        <taxon>candidate division CPR1</taxon>
    </lineage>
</organism>
<gene>
    <name evidence="2" type="ORF">UV05_C0054G0003</name>
</gene>
<dbReference type="PANTHER" id="PTHR46517">
    <property type="entry name" value="FRUCTOSE-2,6-BISPHOSPHATASE TIGAR"/>
    <property type="match status" value="1"/>
</dbReference>
<reference evidence="2 3" key="1">
    <citation type="journal article" date="2015" name="Nature">
        <title>rRNA introns, odd ribosomes, and small enigmatic genomes across a large radiation of phyla.</title>
        <authorList>
            <person name="Brown C.T."/>
            <person name="Hug L.A."/>
            <person name="Thomas B.C."/>
            <person name="Sharon I."/>
            <person name="Castelle C.J."/>
            <person name="Singh A."/>
            <person name="Wilkins M.J."/>
            <person name="Williams K.H."/>
            <person name="Banfield J.F."/>
        </authorList>
    </citation>
    <scope>NUCLEOTIDE SEQUENCE [LARGE SCALE GENOMIC DNA]</scope>
</reference>
<keyword evidence="1" id="KW-0378">Hydrolase</keyword>
<sequence>MPGDPPLSPAGKRQAKLTAKFLSSFPVKAIFTSPMKRTVQTAAEIGKYFKIPVSPTPLLRERVNWGDDPGQSFENFLSMWRQASANRNWQPPVGDSSLQAGRRLESFIDSLDLHPSEHIIMVTHGGIIADFLRNLFDDSHLDFHLPGFSSSLDDDVIKECSITILERKGLKEKLKLIKLADAGHLQRF</sequence>
<dbReference type="CDD" id="cd07067">
    <property type="entry name" value="HP_PGM_like"/>
    <property type="match status" value="1"/>
</dbReference>
<proteinExistence type="predicted"/>
<protein>
    <submittedName>
        <fullName evidence="2">Phosphoglycerate mutase</fullName>
    </submittedName>
</protein>
<dbReference type="GO" id="GO:0005829">
    <property type="term" value="C:cytosol"/>
    <property type="evidence" value="ECO:0007669"/>
    <property type="project" value="TreeGrafter"/>
</dbReference>
<comment type="caution">
    <text evidence="2">The sequence shown here is derived from an EMBL/GenBank/DDBJ whole genome shotgun (WGS) entry which is preliminary data.</text>
</comment>
<dbReference type="Pfam" id="PF00300">
    <property type="entry name" value="His_Phos_1"/>
    <property type="match status" value="1"/>
</dbReference>
<dbReference type="GO" id="GO:0004331">
    <property type="term" value="F:fructose-2,6-bisphosphate 2-phosphatase activity"/>
    <property type="evidence" value="ECO:0007669"/>
    <property type="project" value="TreeGrafter"/>
</dbReference>
<accession>A0A0G0YY38</accession>
<name>A0A0G0YY38_9BACT</name>